<keyword evidence="1" id="KW-0472">Membrane</keyword>
<reference evidence="3 4" key="1">
    <citation type="submission" date="2018-03" db="EMBL/GenBank/DDBJ databases">
        <title>Phenotypic and genomic properties of Cyclonatronum proteinivorum gen. nov., sp. nov., a haloalkaliphilic bacteroidete from soda lakes possessing Na+-translocating rhodopsin.</title>
        <authorList>
            <person name="Toshchakov S.V."/>
            <person name="Korzhenkov A."/>
            <person name="Samarov N.I."/>
            <person name="Kublanov I.V."/>
            <person name="Muntyan M.S."/>
            <person name="Sorokin D.Y."/>
        </authorList>
    </citation>
    <scope>NUCLEOTIDE SEQUENCE [LARGE SCALE GENOMIC DNA]</scope>
    <source>
        <strain evidence="3 4">Omega</strain>
    </source>
</reference>
<feature type="transmembrane region" description="Helical" evidence="1">
    <location>
        <begin position="51"/>
        <end position="76"/>
    </location>
</feature>
<feature type="transmembrane region" description="Helical" evidence="1">
    <location>
        <begin position="12"/>
        <end position="31"/>
    </location>
</feature>
<sequence length="254" mass="28109">MKTYHKYTSSLTYSYLACLPLLALYELLIWISQPGSEAMVRLSADIWIRSLLLLFNENTLLLTIVLTVVLGAVIFYKERKKRYTLKQSYFAGMVAESVGWALLLWVLVSGVVGVVFGMSVSGEADQPGGLLLAAESGLAQGGITRLQMLALSIGAGLYEELIFRVVLVYGLLWVFTLFMKEKTAALSAVLLAAALFSAVHYTGTFGDPFTLSSFMFRMLFGLALNGLLLFRGFGITAWTHSMYDVILVMFFWQG</sequence>
<dbReference type="GO" id="GO:0006508">
    <property type="term" value="P:proteolysis"/>
    <property type="evidence" value="ECO:0007669"/>
    <property type="project" value="UniProtKB-KW"/>
</dbReference>
<dbReference type="RefSeq" id="WP_114982561.1">
    <property type="nucleotide sequence ID" value="NZ_CP027806.1"/>
</dbReference>
<dbReference type="EMBL" id="CP027806">
    <property type="protein sequence ID" value="AXI99316.1"/>
    <property type="molecule type" value="Genomic_DNA"/>
</dbReference>
<evidence type="ECO:0000256" key="1">
    <source>
        <dbReference type="SAM" id="Phobius"/>
    </source>
</evidence>
<dbReference type="OrthoDB" id="9814348at2"/>
<dbReference type="InterPro" id="IPR003675">
    <property type="entry name" value="Rce1/LyrA-like_dom"/>
</dbReference>
<proteinExistence type="predicted"/>
<protein>
    <submittedName>
        <fullName evidence="3">CAAX protease self-immunity</fullName>
    </submittedName>
</protein>
<feature type="transmembrane region" description="Helical" evidence="1">
    <location>
        <begin position="185"/>
        <end position="202"/>
    </location>
</feature>
<feature type="transmembrane region" description="Helical" evidence="1">
    <location>
        <begin position="161"/>
        <end position="178"/>
    </location>
</feature>
<dbReference type="KEGG" id="cprv:CYPRO_0028"/>
<dbReference type="GO" id="GO:0080120">
    <property type="term" value="P:CAAX-box protein maturation"/>
    <property type="evidence" value="ECO:0007669"/>
    <property type="project" value="UniProtKB-ARBA"/>
</dbReference>
<feature type="transmembrane region" description="Helical" evidence="1">
    <location>
        <begin position="97"/>
        <end position="120"/>
    </location>
</feature>
<dbReference type="GO" id="GO:0004175">
    <property type="term" value="F:endopeptidase activity"/>
    <property type="evidence" value="ECO:0007669"/>
    <property type="project" value="UniProtKB-ARBA"/>
</dbReference>
<evidence type="ECO:0000313" key="4">
    <source>
        <dbReference type="Proteomes" id="UP000254808"/>
    </source>
</evidence>
<feature type="transmembrane region" description="Helical" evidence="1">
    <location>
        <begin position="214"/>
        <end position="233"/>
    </location>
</feature>
<keyword evidence="3" id="KW-0378">Hydrolase</keyword>
<keyword evidence="3" id="KW-0645">Protease</keyword>
<organism evidence="3 4">
    <name type="scientific">Cyclonatronum proteinivorum</name>
    <dbReference type="NCBI Taxonomy" id="1457365"/>
    <lineage>
        <taxon>Bacteria</taxon>
        <taxon>Pseudomonadati</taxon>
        <taxon>Balneolota</taxon>
        <taxon>Balneolia</taxon>
        <taxon>Balneolales</taxon>
        <taxon>Cyclonatronaceae</taxon>
        <taxon>Cyclonatronum</taxon>
    </lineage>
</organism>
<keyword evidence="1" id="KW-1133">Transmembrane helix</keyword>
<gene>
    <name evidence="3" type="ORF">CYPRO_0028</name>
</gene>
<evidence type="ECO:0000313" key="3">
    <source>
        <dbReference type="EMBL" id="AXI99316.1"/>
    </source>
</evidence>
<dbReference type="Pfam" id="PF02517">
    <property type="entry name" value="Rce1-like"/>
    <property type="match status" value="1"/>
</dbReference>
<accession>A0A345UFR5</accession>
<evidence type="ECO:0000259" key="2">
    <source>
        <dbReference type="Pfam" id="PF02517"/>
    </source>
</evidence>
<name>A0A345UFR5_9BACT</name>
<dbReference type="Proteomes" id="UP000254808">
    <property type="component" value="Chromosome"/>
</dbReference>
<keyword evidence="1" id="KW-0812">Transmembrane</keyword>
<keyword evidence="4" id="KW-1185">Reference proteome</keyword>
<dbReference type="AlphaFoldDB" id="A0A345UFR5"/>
<feature type="domain" description="CAAX prenyl protease 2/Lysostaphin resistance protein A-like" evidence="2">
    <location>
        <begin position="146"/>
        <end position="245"/>
    </location>
</feature>